<comment type="caution">
    <text evidence="1">The sequence shown here is derived from an EMBL/GenBank/DDBJ whole genome shotgun (WGS) entry which is preliminary data.</text>
</comment>
<proteinExistence type="predicted"/>
<reference evidence="1 2" key="1">
    <citation type="submission" date="2019-02" db="EMBL/GenBank/DDBJ databases">
        <title>Genomic Encyclopedia of Archaeal and Bacterial Type Strains, Phase II (KMG-II): from individual species to whole genera.</title>
        <authorList>
            <person name="Goeker M."/>
        </authorList>
    </citation>
    <scope>NUCLEOTIDE SEQUENCE [LARGE SCALE GENOMIC DNA]</scope>
    <source>
        <strain evidence="1 2">DSM 21411</strain>
    </source>
</reference>
<organism evidence="1 2">
    <name type="scientific">Cecembia calidifontis</name>
    <dbReference type="NCBI Taxonomy" id="1187080"/>
    <lineage>
        <taxon>Bacteria</taxon>
        <taxon>Pseudomonadati</taxon>
        <taxon>Bacteroidota</taxon>
        <taxon>Cytophagia</taxon>
        <taxon>Cytophagales</taxon>
        <taxon>Cyclobacteriaceae</taxon>
        <taxon>Cecembia</taxon>
    </lineage>
</organism>
<evidence type="ECO:0000313" key="2">
    <source>
        <dbReference type="Proteomes" id="UP000292209"/>
    </source>
</evidence>
<accession>A0A4Q7P6V5</accession>
<keyword evidence="2" id="KW-1185">Reference proteome</keyword>
<dbReference type="EMBL" id="SGXG01000001">
    <property type="protein sequence ID" value="RZS95210.1"/>
    <property type="molecule type" value="Genomic_DNA"/>
</dbReference>
<gene>
    <name evidence="1" type="ORF">BC751_0727</name>
</gene>
<protein>
    <recommendedName>
        <fullName evidence="3">DUF3052 family protein</fullName>
    </recommendedName>
</protein>
<evidence type="ECO:0000313" key="1">
    <source>
        <dbReference type="EMBL" id="RZS95210.1"/>
    </source>
</evidence>
<dbReference type="AlphaFoldDB" id="A0A4Q7P6V5"/>
<name>A0A4Q7P6V5_9BACT</name>
<evidence type="ECO:0008006" key="3">
    <source>
        <dbReference type="Google" id="ProtNLM"/>
    </source>
</evidence>
<sequence>MKGDRIQVNWKKMITPLFKKLNFKNHSQILVINSPESFESELEQMAPKTQISKSLEGVDNLQFVMVFVKTLHEIESSIAAIYPKLEGDAVLWYCYPKASSKKYSCEFNRDTGWSAMGNHNLEGVRQVAIDEDWSALRFRKVEFIKNMTRRESMKLSKGEAK</sequence>
<dbReference type="Proteomes" id="UP000292209">
    <property type="component" value="Unassembled WGS sequence"/>
</dbReference>